<dbReference type="SUPFAM" id="SSF88697">
    <property type="entry name" value="PUA domain-like"/>
    <property type="match status" value="1"/>
</dbReference>
<comment type="caution">
    <text evidence="2">The sequence shown here is derived from an EMBL/GenBank/DDBJ whole genome shotgun (WGS) entry which is preliminary data.</text>
</comment>
<organism evidence="2 3">
    <name type="scientific">Litorivivens lipolytica</name>
    <dbReference type="NCBI Taxonomy" id="1524264"/>
    <lineage>
        <taxon>Bacteria</taxon>
        <taxon>Pseudomonadati</taxon>
        <taxon>Pseudomonadota</taxon>
        <taxon>Gammaproteobacteria</taxon>
        <taxon>Litorivivens</taxon>
    </lineage>
</organism>
<feature type="domain" description="Lon N-terminal" evidence="1">
    <location>
        <begin position="3"/>
        <end position="196"/>
    </location>
</feature>
<dbReference type="PROSITE" id="PS51787">
    <property type="entry name" value="LON_N"/>
    <property type="match status" value="1"/>
</dbReference>
<dbReference type="InterPro" id="IPR046336">
    <property type="entry name" value="Lon_prtase_N_sf"/>
</dbReference>
<keyword evidence="3" id="KW-1185">Reference proteome</keyword>
<evidence type="ECO:0000313" key="2">
    <source>
        <dbReference type="EMBL" id="MBB3047907.1"/>
    </source>
</evidence>
<gene>
    <name evidence="2" type="ORF">FHR99_002173</name>
</gene>
<evidence type="ECO:0000313" key="3">
    <source>
        <dbReference type="Proteomes" id="UP000537130"/>
    </source>
</evidence>
<dbReference type="PANTHER" id="PTHR46732">
    <property type="entry name" value="ATP-DEPENDENT PROTEASE LA (LON) DOMAIN PROTEIN"/>
    <property type="match status" value="1"/>
</dbReference>
<sequence>MADREVALFPLGTVLMPGGRLSLQIFEQRYLTLVRRAMKGETEFGVVLLTQGREVGRPGVNTRFEQTAVSAQIVDWDSLQNGLLGIVIEGGQRFSIGNSRQQEDGLWLCDASFWDDEPEVPLPEEHAEWTALLQRLAEHPHVQRLGIEVETRDATRLSNQLAQLLPLPESDRYELLTLRDPIDRLDAIHDLLSQYEE</sequence>
<proteinExistence type="predicted"/>
<dbReference type="Gene3D" id="1.10.4060.10">
    <property type="entry name" value="BPP1347 like domain"/>
    <property type="match status" value="1"/>
</dbReference>
<protein>
    <recommendedName>
        <fullName evidence="1">Lon N-terminal domain-containing protein</fullName>
    </recommendedName>
</protein>
<dbReference type="Pfam" id="PF02190">
    <property type="entry name" value="LON_substr_bdg"/>
    <property type="match status" value="1"/>
</dbReference>
<dbReference type="Gene3D" id="2.30.130.40">
    <property type="entry name" value="LON domain-like"/>
    <property type="match status" value="1"/>
</dbReference>
<dbReference type="InterPro" id="IPR003111">
    <property type="entry name" value="Lon_prtase_N"/>
</dbReference>
<dbReference type="EMBL" id="JACHWY010000002">
    <property type="protein sequence ID" value="MBB3047907.1"/>
    <property type="molecule type" value="Genomic_DNA"/>
</dbReference>
<dbReference type="RefSeq" id="WP_183410661.1">
    <property type="nucleotide sequence ID" value="NZ_JACHWY010000002.1"/>
</dbReference>
<dbReference type="PANTHER" id="PTHR46732:SF8">
    <property type="entry name" value="ATP-DEPENDENT PROTEASE LA (LON) DOMAIN PROTEIN"/>
    <property type="match status" value="1"/>
</dbReference>
<dbReference type="InterPro" id="IPR015947">
    <property type="entry name" value="PUA-like_sf"/>
</dbReference>
<dbReference type="Proteomes" id="UP000537130">
    <property type="component" value="Unassembled WGS sequence"/>
</dbReference>
<reference evidence="2 3" key="1">
    <citation type="submission" date="2020-08" db="EMBL/GenBank/DDBJ databases">
        <title>Genomic Encyclopedia of Type Strains, Phase III (KMG-III): the genomes of soil and plant-associated and newly described type strains.</title>
        <authorList>
            <person name="Whitman W."/>
        </authorList>
    </citation>
    <scope>NUCLEOTIDE SEQUENCE [LARGE SCALE GENOMIC DNA]</scope>
    <source>
        <strain evidence="2 3">CECT 8654</strain>
    </source>
</reference>
<dbReference type="SMART" id="SM00464">
    <property type="entry name" value="LON"/>
    <property type="match status" value="1"/>
</dbReference>
<accession>A0A7W4W6T1</accession>
<evidence type="ECO:0000259" key="1">
    <source>
        <dbReference type="PROSITE" id="PS51787"/>
    </source>
</evidence>
<name>A0A7W4W6T1_9GAMM</name>
<dbReference type="AlphaFoldDB" id="A0A7W4W6T1"/>